<proteinExistence type="predicted"/>
<evidence type="ECO:0000313" key="2">
    <source>
        <dbReference type="Proteomes" id="UP001207468"/>
    </source>
</evidence>
<dbReference type="EMBL" id="JAGFNK010000044">
    <property type="protein sequence ID" value="KAI9510338.1"/>
    <property type="molecule type" value="Genomic_DNA"/>
</dbReference>
<reference evidence="1" key="1">
    <citation type="submission" date="2021-03" db="EMBL/GenBank/DDBJ databases">
        <title>Evolutionary priming and transition to the ectomycorrhizal habit in an iconic lineage of mushroom-forming fungi: is preadaptation a requirement?</title>
        <authorList>
            <consortium name="DOE Joint Genome Institute"/>
            <person name="Looney B.P."/>
            <person name="Miyauchi S."/>
            <person name="Morin E."/>
            <person name="Drula E."/>
            <person name="Courty P.E."/>
            <person name="Chicoki N."/>
            <person name="Fauchery L."/>
            <person name="Kohler A."/>
            <person name="Kuo A."/>
            <person name="LaButti K."/>
            <person name="Pangilinan J."/>
            <person name="Lipzen A."/>
            <person name="Riley R."/>
            <person name="Andreopoulos W."/>
            <person name="He G."/>
            <person name="Johnson J."/>
            <person name="Barry K.W."/>
            <person name="Grigoriev I.V."/>
            <person name="Nagy L."/>
            <person name="Hibbett D."/>
            <person name="Henrissat B."/>
            <person name="Matheny P.B."/>
            <person name="Labbe J."/>
            <person name="Martin A.F."/>
        </authorList>
    </citation>
    <scope>NUCLEOTIDE SEQUENCE</scope>
    <source>
        <strain evidence="1">BPL698</strain>
    </source>
</reference>
<organism evidence="1 2">
    <name type="scientific">Russula earlei</name>
    <dbReference type="NCBI Taxonomy" id="71964"/>
    <lineage>
        <taxon>Eukaryota</taxon>
        <taxon>Fungi</taxon>
        <taxon>Dikarya</taxon>
        <taxon>Basidiomycota</taxon>
        <taxon>Agaricomycotina</taxon>
        <taxon>Agaricomycetes</taxon>
        <taxon>Russulales</taxon>
        <taxon>Russulaceae</taxon>
        <taxon>Russula</taxon>
    </lineage>
</organism>
<evidence type="ECO:0000313" key="1">
    <source>
        <dbReference type="EMBL" id="KAI9510338.1"/>
    </source>
</evidence>
<name>A0ACC0UFI0_9AGAM</name>
<sequence>MSAAQWNAPSLSCAIITMQTHSSLSASEDDAITHQGNVSWENACWTTEDEAAMIEFLSDNLDGATCEQHVQWICLVLLVKKGCILKQIKVVEGNLKTTYHDVVQLRLTSGIPYSNENGVDVNNDTRAQWDEMVKKNKHLESFTNTGWPHFHAMAQLMPSKATNS</sequence>
<dbReference type="Proteomes" id="UP001207468">
    <property type="component" value="Unassembled WGS sequence"/>
</dbReference>
<keyword evidence="2" id="KW-1185">Reference proteome</keyword>
<gene>
    <name evidence="1" type="ORF">F5148DRAFT_1147613</name>
</gene>
<protein>
    <submittedName>
        <fullName evidence="1">Uncharacterized protein</fullName>
    </submittedName>
</protein>
<accession>A0ACC0UFI0</accession>
<comment type="caution">
    <text evidence="1">The sequence shown here is derived from an EMBL/GenBank/DDBJ whole genome shotgun (WGS) entry which is preliminary data.</text>
</comment>